<feature type="domain" description="DUF6536" evidence="2">
    <location>
        <begin position="13"/>
        <end position="166"/>
    </location>
</feature>
<feature type="transmembrane region" description="Helical" evidence="1">
    <location>
        <begin position="608"/>
        <end position="629"/>
    </location>
</feature>
<evidence type="ECO:0000313" key="4">
    <source>
        <dbReference type="Proteomes" id="UP001283341"/>
    </source>
</evidence>
<protein>
    <recommendedName>
        <fullName evidence="2">DUF6536 domain-containing protein</fullName>
    </recommendedName>
</protein>
<keyword evidence="1" id="KW-1133">Transmembrane helix</keyword>
<feature type="transmembrane region" description="Helical" evidence="1">
    <location>
        <begin position="21"/>
        <end position="53"/>
    </location>
</feature>
<gene>
    <name evidence="3" type="ORF">B0H66DRAFT_559574</name>
</gene>
<dbReference type="Proteomes" id="UP001283341">
    <property type="component" value="Unassembled WGS sequence"/>
</dbReference>
<reference evidence="3" key="1">
    <citation type="journal article" date="2023" name="Mol. Phylogenet. Evol.">
        <title>Genome-scale phylogeny and comparative genomics of the fungal order Sordariales.</title>
        <authorList>
            <person name="Hensen N."/>
            <person name="Bonometti L."/>
            <person name="Westerberg I."/>
            <person name="Brannstrom I.O."/>
            <person name="Guillou S."/>
            <person name="Cros-Aarteil S."/>
            <person name="Calhoun S."/>
            <person name="Haridas S."/>
            <person name="Kuo A."/>
            <person name="Mondo S."/>
            <person name="Pangilinan J."/>
            <person name="Riley R."/>
            <person name="LaButti K."/>
            <person name="Andreopoulos B."/>
            <person name="Lipzen A."/>
            <person name="Chen C."/>
            <person name="Yan M."/>
            <person name="Daum C."/>
            <person name="Ng V."/>
            <person name="Clum A."/>
            <person name="Steindorff A."/>
            <person name="Ohm R.A."/>
            <person name="Martin F."/>
            <person name="Silar P."/>
            <person name="Natvig D.O."/>
            <person name="Lalanne C."/>
            <person name="Gautier V."/>
            <person name="Ament-Velasquez S.L."/>
            <person name="Kruys A."/>
            <person name="Hutchinson M.I."/>
            <person name="Powell A.J."/>
            <person name="Barry K."/>
            <person name="Miller A.N."/>
            <person name="Grigoriev I.V."/>
            <person name="Debuchy R."/>
            <person name="Gladieux P."/>
            <person name="Hiltunen Thoren M."/>
            <person name="Johannesson H."/>
        </authorList>
    </citation>
    <scope>NUCLEOTIDE SEQUENCE</scope>
    <source>
        <strain evidence="3">CBS 118394</strain>
    </source>
</reference>
<comment type="caution">
    <text evidence="3">The sequence shown here is derived from an EMBL/GenBank/DDBJ whole genome shotgun (WGS) entry which is preliminary data.</text>
</comment>
<dbReference type="Pfam" id="PF20163">
    <property type="entry name" value="DUF6536"/>
    <property type="match status" value="1"/>
</dbReference>
<feature type="transmembrane region" description="Helical" evidence="1">
    <location>
        <begin position="65"/>
        <end position="90"/>
    </location>
</feature>
<organism evidence="3 4">
    <name type="scientific">Apodospora peruviana</name>
    <dbReference type="NCBI Taxonomy" id="516989"/>
    <lineage>
        <taxon>Eukaryota</taxon>
        <taxon>Fungi</taxon>
        <taxon>Dikarya</taxon>
        <taxon>Ascomycota</taxon>
        <taxon>Pezizomycotina</taxon>
        <taxon>Sordariomycetes</taxon>
        <taxon>Sordariomycetidae</taxon>
        <taxon>Sordariales</taxon>
        <taxon>Lasiosphaeriaceae</taxon>
        <taxon>Apodospora</taxon>
    </lineage>
</organism>
<dbReference type="InterPro" id="IPR046623">
    <property type="entry name" value="DUF6536"/>
</dbReference>
<feature type="transmembrane region" description="Helical" evidence="1">
    <location>
        <begin position="732"/>
        <end position="752"/>
    </location>
</feature>
<accession>A0AAE0HZI1</accession>
<evidence type="ECO:0000256" key="1">
    <source>
        <dbReference type="SAM" id="Phobius"/>
    </source>
</evidence>
<name>A0AAE0HZI1_9PEZI</name>
<sequence>MGKFKSIFKRFNWHTSATVNTATVTLFSVFLISVLGYGCSVTGGSINSAFFLYKGPCRTSTSINIALHLLLNIFSTLILASSSFFMQVVVAPSRADLDRAHRSHRWLDIGVSSIKNFRDMPKYRCLLWLGLLATSIPIHFFFNSTVFEVQPANSDFGLTVAAESFLLGNAEYHTPGVSLWNMHTPINCSMMLTTEVLYNCTRASHTAAGVLTYNPGFWQPNLLSLEDYLDINSEVNRNISRASQALQPGGWEMLDTRSCRAEFLACNKGTGLKDHTDVVLVVQDTPYGGKGMNLTTHWTRDDLYPDMNERDAAFWDRLYNRSSPNSLWFHAQCNMRQNFTSEAAKGCENPCVELLRGYAMYSYDDSEADYLGPRDEWQLSLGGISDLLEPQMRSGYNSSGDGALLDVKYCMARTVESQCQIGVSNTIVLIVTVCVCLKTLQCFFILRRLVWKSDREPLITPGDAIASLLQRPDPTTERMCIAGLSEFENVWTFHVVDKNPDGVVKRESVRRLRSAPTWTSDWFPEVEGRQWRAIRPLRVAAINRLTLIFSHIFFVVMLGLGVYFTYAATGGFKSISGEFGNSAVNQFVNLQMFKNSGSGVASGYSGTFLSSVMLANVPQFLLSISYFVFNNIFTRMHMAKEWADLSTDYRPLRVTLPKGDQVSTYTLQLPLRWSVPSILLSVILHWLVSNSLYVYISDGGFFSTSTGSATATDSSIGLSDAGFIGLGYSPTAIIAAVVLFLVMCTAPIVIALRQLPGNIPVVGTNSLAISAACHASTLSKVVRSDESSGSDAEKGPFLTVTETISPTTPGSADRLNSEVDWEESRKSLAVFERLAQRKIKWGVVDMPKEYFDGVHMDECGEVGHLSFGVEEDDVQPPVDGRWYI</sequence>
<dbReference type="AlphaFoldDB" id="A0AAE0HZI1"/>
<proteinExistence type="predicted"/>
<evidence type="ECO:0000259" key="2">
    <source>
        <dbReference type="Pfam" id="PF20163"/>
    </source>
</evidence>
<dbReference type="PANTHER" id="PTHR35395">
    <property type="entry name" value="DUF6536 DOMAIN-CONTAINING PROTEIN"/>
    <property type="match status" value="1"/>
</dbReference>
<feature type="transmembrane region" description="Helical" evidence="1">
    <location>
        <begin position="427"/>
        <end position="446"/>
    </location>
</feature>
<feature type="transmembrane region" description="Helical" evidence="1">
    <location>
        <begin position="545"/>
        <end position="566"/>
    </location>
</feature>
<evidence type="ECO:0000313" key="3">
    <source>
        <dbReference type="EMBL" id="KAK3315700.1"/>
    </source>
</evidence>
<reference evidence="3" key="2">
    <citation type="submission" date="2023-06" db="EMBL/GenBank/DDBJ databases">
        <authorList>
            <consortium name="Lawrence Berkeley National Laboratory"/>
            <person name="Haridas S."/>
            <person name="Hensen N."/>
            <person name="Bonometti L."/>
            <person name="Westerberg I."/>
            <person name="Brannstrom I.O."/>
            <person name="Guillou S."/>
            <person name="Cros-Aarteil S."/>
            <person name="Calhoun S."/>
            <person name="Kuo A."/>
            <person name="Mondo S."/>
            <person name="Pangilinan J."/>
            <person name="Riley R."/>
            <person name="Labutti K."/>
            <person name="Andreopoulos B."/>
            <person name="Lipzen A."/>
            <person name="Chen C."/>
            <person name="Yanf M."/>
            <person name="Daum C."/>
            <person name="Ng V."/>
            <person name="Clum A."/>
            <person name="Steindorff A."/>
            <person name="Ohm R."/>
            <person name="Martin F."/>
            <person name="Silar P."/>
            <person name="Natvig D."/>
            <person name="Lalanne C."/>
            <person name="Gautier V."/>
            <person name="Ament-Velasquez S.L."/>
            <person name="Kruys A."/>
            <person name="Hutchinson M.I."/>
            <person name="Powell A.J."/>
            <person name="Barry K."/>
            <person name="Miller A.N."/>
            <person name="Grigoriev I.V."/>
            <person name="Debuchy R."/>
            <person name="Gladieux P."/>
            <person name="Thoren M.H."/>
            <person name="Johannesson H."/>
        </authorList>
    </citation>
    <scope>NUCLEOTIDE SEQUENCE</scope>
    <source>
        <strain evidence="3">CBS 118394</strain>
    </source>
</reference>
<dbReference type="PANTHER" id="PTHR35395:SF1">
    <property type="entry name" value="DUF6536 DOMAIN-CONTAINING PROTEIN"/>
    <property type="match status" value="1"/>
</dbReference>
<feature type="transmembrane region" description="Helical" evidence="1">
    <location>
        <begin position="678"/>
        <end position="696"/>
    </location>
</feature>
<keyword evidence="4" id="KW-1185">Reference proteome</keyword>
<feature type="transmembrane region" description="Helical" evidence="1">
    <location>
        <begin position="125"/>
        <end position="142"/>
    </location>
</feature>
<keyword evidence="1" id="KW-0812">Transmembrane</keyword>
<dbReference type="EMBL" id="JAUEDM010000005">
    <property type="protein sequence ID" value="KAK3315700.1"/>
    <property type="molecule type" value="Genomic_DNA"/>
</dbReference>
<keyword evidence="1" id="KW-0472">Membrane</keyword>